<reference evidence="4" key="1">
    <citation type="journal article" date="2014" name="Int. J. Syst. Evol. Microbiol.">
        <title>Complete genome sequence of Corynebacterium casei LMG S-19264T (=DSM 44701T), isolated from a smear-ripened cheese.</title>
        <authorList>
            <consortium name="US DOE Joint Genome Institute (JGI-PGF)"/>
            <person name="Walter F."/>
            <person name="Albersmeier A."/>
            <person name="Kalinowski J."/>
            <person name="Ruckert C."/>
        </authorList>
    </citation>
    <scope>NUCLEOTIDE SEQUENCE</scope>
    <source>
        <strain evidence="4">CGMCC 1.14984</strain>
    </source>
</reference>
<evidence type="ECO:0000259" key="2">
    <source>
        <dbReference type="PROSITE" id="PS50404"/>
    </source>
</evidence>
<protein>
    <submittedName>
        <fullName evidence="4">Maleylacetoacetate isomerase</fullName>
        <ecNumber evidence="5">5.2.1.2</ecNumber>
    </submittedName>
</protein>
<dbReference type="PROSITE" id="PS50405">
    <property type="entry name" value="GST_CTER"/>
    <property type="match status" value="1"/>
</dbReference>
<dbReference type="CDD" id="cd03191">
    <property type="entry name" value="GST_C_Zeta"/>
    <property type="match status" value="1"/>
</dbReference>
<gene>
    <name evidence="4" type="primary">maiA</name>
    <name evidence="5" type="ORF">FF098_006460</name>
    <name evidence="4" type="ORF">GCM10011355_13020</name>
</gene>
<dbReference type="InterPro" id="IPR010987">
    <property type="entry name" value="Glutathione-S-Trfase_C-like"/>
</dbReference>
<dbReference type="PROSITE" id="PS50404">
    <property type="entry name" value="GST_NTER"/>
    <property type="match status" value="1"/>
</dbReference>
<dbReference type="PANTHER" id="PTHR42673:SF4">
    <property type="entry name" value="MALEYLACETOACETATE ISOMERASE"/>
    <property type="match status" value="1"/>
</dbReference>
<dbReference type="EMBL" id="BMGZ01000001">
    <property type="protein sequence ID" value="GGH95748.1"/>
    <property type="molecule type" value="Genomic_DNA"/>
</dbReference>
<dbReference type="SFLD" id="SFLDS00019">
    <property type="entry name" value="Glutathione_Transferase_(cytos"/>
    <property type="match status" value="1"/>
</dbReference>
<proteinExistence type="inferred from homology"/>
<evidence type="ECO:0000313" key="5">
    <source>
        <dbReference type="EMBL" id="NHK27541.1"/>
    </source>
</evidence>
<dbReference type="SUPFAM" id="SSF47616">
    <property type="entry name" value="GST C-terminal domain-like"/>
    <property type="match status" value="1"/>
</dbReference>
<dbReference type="GO" id="GO:0006749">
    <property type="term" value="P:glutathione metabolic process"/>
    <property type="evidence" value="ECO:0007669"/>
    <property type="project" value="TreeGrafter"/>
</dbReference>
<dbReference type="Gene3D" id="3.40.30.10">
    <property type="entry name" value="Glutaredoxin"/>
    <property type="match status" value="1"/>
</dbReference>
<reference evidence="4" key="3">
    <citation type="submission" date="2020-09" db="EMBL/GenBank/DDBJ databases">
        <authorList>
            <person name="Sun Q."/>
            <person name="Zhou Y."/>
        </authorList>
    </citation>
    <scope>NUCLEOTIDE SEQUENCE</scope>
    <source>
        <strain evidence="4">CGMCC 1.14984</strain>
    </source>
</reference>
<dbReference type="InterPro" id="IPR034333">
    <property type="entry name" value="GST_Zeta_N"/>
</dbReference>
<feature type="domain" description="GST C-terminal" evidence="3">
    <location>
        <begin position="86"/>
        <end position="213"/>
    </location>
</feature>
<evidence type="ECO:0000313" key="7">
    <source>
        <dbReference type="Proteomes" id="UP000818603"/>
    </source>
</evidence>
<reference evidence="5 7" key="2">
    <citation type="submission" date="2020-02" db="EMBL/GenBank/DDBJ databases">
        <title>Genome sequence of Parvularcula flava strain NH6-79.</title>
        <authorList>
            <person name="Abdul Karim M.H."/>
            <person name="Lam M.Q."/>
            <person name="Chen S.J."/>
            <person name="Yahya A."/>
            <person name="Shahir S."/>
            <person name="Shamsir M.S."/>
            <person name="Chong C.S."/>
        </authorList>
    </citation>
    <scope>NUCLEOTIDE SEQUENCE [LARGE SCALE GENOMIC DNA]</scope>
    <source>
        <strain evidence="5 7">NH6-79</strain>
    </source>
</reference>
<accession>A0A8J3A2P1</accession>
<dbReference type="Proteomes" id="UP000621856">
    <property type="component" value="Unassembled WGS sequence"/>
</dbReference>
<dbReference type="AlphaFoldDB" id="A0A8J3A2P1"/>
<dbReference type="InterPro" id="IPR036282">
    <property type="entry name" value="Glutathione-S-Trfase_C_sf"/>
</dbReference>
<comment type="similarity">
    <text evidence="1">Belongs to the GST superfamily. Zeta family.</text>
</comment>
<evidence type="ECO:0000256" key="1">
    <source>
        <dbReference type="ARBA" id="ARBA00010007"/>
    </source>
</evidence>
<dbReference type="EMBL" id="VCJR02000001">
    <property type="protein sequence ID" value="NHK27541.1"/>
    <property type="molecule type" value="Genomic_DNA"/>
</dbReference>
<evidence type="ECO:0000259" key="3">
    <source>
        <dbReference type="PROSITE" id="PS50405"/>
    </source>
</evidence>
<keyword evidence="7" id="KW-1185">Reference proteome</keyword>
<dbReference type="InterPro" id="IPR005955">
    <property type="entry name" value="GST_Zeta"/>
</dbReference>
<dbReference type="SUPFAM" id="SSF52833">
    <property type="entry name" value="Thioredoxin-like"/>
    <property type="match status" value="1"/>
</dbReference>
<sequence length="213" mass="24096">MKLYSYWRSGTSYRTRIALELKGIDYEIETVDLREGAHKQPAYLEQNRQGLVPTLVTDEGTSICQSPAIIEYLEEYKPSPALLPVLPEDRATVRAMAAVIGCDTHPLGNLRVLKYLKAEFGQDQAGINKWAATWMIPAFETLETLVLNNEHEGEFCFGDTPTIADCYLIPQLYSADRFEVDLSPYPKLLKVRQACEELKAFQRAHPDNQPDAD</sequence>
<dbReference type="InterPro" id="IPR034330">
    <property type="entry name" value="GST_Zeta_C"/>
</dbReference>
<feature type="domain" description="GST N-terminal" evidence="2">
    <location>
        <begin position="1"/>
        <end position="81"/>
    </location>
</feature>
<comment type="caution">
    <text evidence="4">The sequence shown here is derived from an EMBL/GenBank/DDBJ whole genome shotgun (WGS) entry which is preliminary data.</text>
</comment>
<dbReference type="RefSeq" id="WP_155139450.1">
    <property type="nucleotide sequence ID" value="NZ_BMGZ01000001.1"/>
</dbReference>
<dbReference type="Pfam" id="PF13410">
    <property type="entry name" value="GST_C_2"/>
    <property type="match status" value="1"/>
</dbReference>
<dbReference type="FunFam" id="1.20.1050.10:FF:000010">
    <property type="entry name" value="Maleylacetoacetate isomerase isoform 1"/>
    <property type="match status" value="1"/>
</dbReference>
<dbReference type="CDD" id="cd03042">
    <property type="entry name" value="GST_N_Zeta"/>
    <property type="match status" value="1"/>
</dbReference>
<dbReference type="Pfam" id="PF13409">
    <property type="entry name" value="GST_N_2"/>
    <property type="match status" value="1"/>
</dbReference>
<dbReference type="NCBIfam" id="TIGR01262">
    <property type="entry name" value="maiA"/>
    <property type="match status" value="1"/>
</dbReference>
<dbReference type="SFLD" id="SFLDG00358">
    <property type="entry name" value="Main_(cytGST)"/>
    <property type="match status" value="1"/>
</dbReference>
<dbReference type="Gene3D" id="1.20.1050.10">
    <property type="match status" value="1"/>
</dbReference>
<organism evidence="4 6">
    <name type="scientific">Aquisalinus luteolus</name>
    <dbReference type="NCBI Taxonomy" id="1566827"/>
    <lineage>
        <taxon>Bacteria</taxon>
        <taxon>Pseudomonadati</taxon>
        <taxon>Pseudomonadota</taxon>
        <taxon>Alphaproteobacteria</taxon>
        <taxon>Parvularculales</taxon>
        <taxon>Parvularculaceae</taxon>
        <taxon>Aquisalinus</taxon>
    </lineage>
</organism>
<dbReference type="InterPro" id="IPR004045">
    <property type="entry name" value="Glutathione_S-Trfase_N"/>
</dbReference>
<dbReference type="GO" id="GO:0006559">
    <property type="term" value="P:L-phenylalanine catabolic process"/>
    <property type="evidence" value="ECO:0007669"/>
    <property type="project" value="TreeGrafter"/>
</dbReference>
<dbReference type="GO" id="GO:0005737">
    <property type="term" value="C:cytoplasm"/>
    <property type="evidence" value="ECO:0007669"/>
    <property type="project" value="InterPro"/>
</dbReference>
<name>A0A8J3A2P1_9PROT</name>
<evidence type="ECO:0000313" key="4">
    <source>
        <dbReference type="EMBL" id="GGH95748.1"/>
    </source>
</evidence>
<dbReference type="GO" id="GO:0016034">
    <property type="term" value="F:maleylacetoacetate isomerase activity"/>
    <property type="evidence" value="ECO:0007669"/>
    <property type="project" value="UniProtKB-EC"/>
</dbReference>
<keyword evidence="4" id="KW-0413">Isomerase</keyword>
<dbReference type="EC" id="5.2.1.2" evidence="5"/>
<dbReference type="InterPro" id="IPR040079">
    <property type="entry name" value="Glutathione_S-Trfase"/>
</dbReference>
<dbReference type="Proteomes" id="UP000818603">
    <property type="component" value="Unassembled WGS sequence"/>
</dbReference>
<dbReference type="PANTHER" id="PTHR42673">
    <property type="entry name" value="MALEYLACETOACETATE ISOMERASE"/>
    <property type="match status" value="1"/>
</dbReference>
<evidence type="ECO:0000313" key="6">
    <source>
        <dbReference type="Proteomes" id="UP000621856"/>
    </source>
</evidence>
<dbReference type="InterPro" id="IPR036249">
    <property type="entry name" value="Thioredoxin-like_sf"/>
</dbReference>
<dbReference type="GO" id="GO:0004364">
    <property type="term" value="F:glutathione transferase activity"/>
    <property type="evidence" value="ECO:0007669"/>
    <property type="project" value="TreeGrafter"/>
</dbReference>